<dbReference type="FunFam" id="2.170.130.10:FF:000008">
    <property type="entry name" value="SusC/RagA family TonB-linked outer membrane protein"/>
    <property type="match status" value="1"/>
</dbReference>
<dbReference type="Pfam" id="PF00593">
    <property type="entry name" value="TonB_dep_Rec_b-barrel"/>
    <property type="match status" value="1"/>
</dbReference>
<dbReference type="InterPro" id="IPR037066">
    <property type="entry name" value="Plug_dom_sf"/>
</dbReference>
<comment type="similarity">
    <text evidence="8 9">Belongs to the TonB-dependent receptor family.</text>
</comment>
<accession>A0A4Q6XEQ8</accession>
<dbReference type="InterPro" id="IPR023997">
    <property type="entry name" value="TonB-dep_OMP_SusC/RagA_CS"/>
</dbReference>
<keyword evidence="6 8" id="KW-0472">Membrane</keyword>
<dbReference type="InterPro" id="IPR036942">
    <property type="entry name" value="Beta-barrel_TonB_sf"/>
</dbReference>
<keyword evidence="12" id="KW-0675">Receptor</keyword>
<feature type="domain" description="TonB-dependent receptor plug" evidence="11">
    <location>
        <begin position="131"/>
        <end position="256"/>
    </location>
</feature>
<dbReference type="Gene3D" id="2.40.170.20">
    <property type="entry name" value="TonB-dependent receptor, beta-barrel domain"/>
    <property type="match status" value="1"/>
</dbReference>
<sequence>MLNMNKIAVLWYAVYFLLLSVNLIGTKAYSQIDPKPIINASLTGQVIDAITKEPIEGATVQLEAVTHSVKTDRNGEFAFVTGQKLPFTLIVSYLGYETKTVVVESSPTVIALRPSFEDLDEVVVVGYGTQKKRDLTGSVTSLEAADFNRGFQQSVDQLIAGRAPGVQVTQSSSEPGGGASIRIRGANSINASNDPLYVIDGLPINNTPISPSSAVVGDPSPRNPLNSLNPNDIKSVEILKDASATAIYGSRAANGVILITTKKGEGNRFSLGYNVSTGVQSVANRIEMLNAQEYMSFLNDIKSDLGEAPEFTEEQVRTIGIGTDWQNEIYRSAALQDHHVTFSGGVDKLNVHASLNYANQQGVVLNSGLKKYIGRANLDYQSDRIKFGINLNGSSIDDQYAPSGVSINESAGIIYSALFQDPTLPVFQEDGSYGVTRIVNLENPYALSQEVRDDGKTNRTFGNVYTEYTIFPELSVRANVGFDRQNARRDSYISRLLKRGEGTKGIADVKSNEALNNLLELTATYKKQVGVHGIDALLGYTFQEFEFRGLSANAQGFPLDALYTNNIGAGLQPTFGVGSERTRNQLQSYLGRVNYNLLQKYLLTFTFRADGSSRFGASNKFGFFPSAAIGWHLKDEAFLKDVSFLSDLKLRTSYGLTGNQEIGNYNSLVLFGPSGEAVLGGASKVGISAVQLPNPNLKWETTRQFDIGIDFGFLDHRITGSVDFFHKNTRDLLLLLPVPRTTGFNTTLRNVGGVKNYGFEFGLNTLNIDRVFKWKSNINFSAIRNEVTDLGGLPFILAGSAGFISDFSIIQEGQPLNAYYGYQIDGVFQLDDDIENSAQPLSRPGEYRYKDVDGNGRIDANDRTILGSPFPDFTYGLNNDFSYKSFGLSFFIQGVSGTSLFYMNRADSENPISFRRNRLRDAYLDRWTPENPTNTNSSSVPVAVSYASNVNSRSVENASYIRLKNVQLRYQLPLKNNAFFDALSFHLTAQNLFTITNYSGSDPEVSAFGTSNVRADFNAYPLTRSYIFGINASLKTGK</sequence>
<dbReference type="InterPro" id="IPR023996">
    <property type="entry name" value="TonB-dep_OMP_SusC/RagA"/>
</dbReference>
<dbReference type="InterPro" id="IPR039426">
    <property type="entry name" value="TonB-dep_rcpt-like"/>
</dbReference>
<reference evidence="12 13" key="1">
    <citation type="submission" date="2019-02" db="EMBL/GenBank/DDBJ databases">
        <authorList>
            <person name="Li Y."/>
        </authorList>
    </citation>
    <scope>NUCLEOTIDE SEQUENCE [LARGE SCALE GENOMIC DNA]</scope>
    <source>
        <strain evidence="12 13">30C10-4-7</strain>
    </source>
</reference>
<keyword evidence="7 8" id="KW-0998">Cell outer membrane</keyword>
<dbReference type="Proteomes" id="UP000292855">
    <property type="component" value="Unassembled WGS sequence"/>
</dbReference>
<dbReference type="OrthoDB" id="9768177at2"/>
<dbReference type="SUPFAM" id="SSF49464">
    <property type="entry name" value="Carboxypeptidase regulatory domain-like"/>
    <property type="match status" value="1"/>
</dbReference>
<evidence type="ECO:0000313" key="12">
    <source>
        <dbReference type="EMBL" id="RZF58311.1"/>
    </source>
</evidence>
<name>A0A4Q6XEQ8_9SPHI</name>
<evidence type="ECO:0000256" key="7">
    <source>
        <dbReference type="ARBA" id="ARBA00023237"/>
    </source>
</evidence>
<dbReference type="Gene3D" id="2.170.130.10">
    <property type="entry name" value="TonB-dependent receptor, plug domain"/>
    <property type="match status" value="1"/>
</dbReference>
<keyword evidence="4 8" id="KW-0812">Transmembrane</keyword>
<proteinExistence type="inferred from homology"/>
<evidence type="ECO:0000256" key="5">
    <source>
        <dbReference type="ARBA" id="ARBA00023077"/>
    </source>
</evidence>
<keyword evidence="2 8" id="KW-0813">Transport</keyword>
<evidence type="ECO:0000313" key="13">
    <source>
        <dbReference type="Proteomes" id="UP000292855"/>
    </source>
</evidence>
<dbReference type="Gene3D" id="2.60.40.1120">
    <property type="entry name" value="Carboxypeptidase-like, regulatory domain"/>
    <property type="match status" value="1"/>
</dbReference>
<evidence type="ECO:0000259" key="10">
    <source>
        <dbReference type="Pfam" id="PF00593"/>
    </source>
</evidence>
<dbReference type="InterPro" id="IPR000531">
    <property type="entry name" value="Beta-barrel_TonB"/>
</dbReference>
<dbReference type="PROSITE" id="PS52016">
    <property type="entry name" value="TONB_DEPENDENT_REC_3"/>
    <property type="match status" value="1"/>
</dbReference>
<evidence type="ECO:0000256" key="4">
    <source>
        <dbReference type="ARBA" id="ARBA00022692"/>
    </source>
</evidence>
<dbReference type="InterPro" id="IPR012910">
    <property type="entry name" value="Plug_dom"/>
</dbReference>
<evidence type="ECO:0000256" key="2">
    <source>
        <dbReference type="ARBA" id="ARBA00022448"/>
    </source>
</evidence>
<comment type="subcellular location">
    <subcellularLocation>
        <location evidence="1 8">Cell outer membrane</location>
        <topology evidence="1 8">Multi-pass membrane protein</topology>
    </subcellularLocation>
</comment>
<dbReference type="Pfam" id="PF07715">
    <property type="entry name" value="Plug"/>
    <property type="match status" value="1"/>
</dbReference>
<dbReference type="SUPFAM" id="SSF56935">
    <property type="entry name" value="Porins"/>
    <property type="match status" value="1"/>
</dbReference>
<evidence type="ECO:0000256" key="9">
    <source>
        <dbReference type="RuleBase" id="RU003357"/>
    </source>
</evidence>
<evidence type="ECO:0000256" key="3">
    <source>
        <dbReference type="ARBA" id="ARBA00022452"/>
    </source>
</evidence>
<keyword evidence="3 8" id="KW-1134">Transmembrane beta strand</keyword>
<evidence type="ECO:0000256" key="6">
    <source>
        <dbReference type="ARBA" id="ARBA00023136"/>
    </source>
</evidence>
<dbReference type="GO" id="GO:0009279">
    <property type="term" value="C:cell outer membrane"/>
    <property type="evidence" value="ECO:0007669"/>
    <property type="project" value="UniProtKB-SubCell"/>
</dbReference>
<evidence type="ECO:0000256" key="1">
    <source>
        <dbReference type="ARBA" id="ARBA00004571"/>
    </source>
</evidence>
<protein>
    <submittedName>
        <fullName evidence="12">TonB-dependent receptor</fullName>
    </submittedName>
</protein>
<dbReference type="NCBIfam" id="TIGR04057">
    <property type="entry name" value="SusC_RagA_signa"/>
    <property type="match status" value="1"/>
</dbReference>
<evidence type="ECO:0000256" key="8">
    <source>
        <dbReference type="PROSITE-ProRule" id="PRU01360"/>
    </source>
</evidence>
<keyword evidence="13" id="KW-1185">Reference proteome</keyword>
<comment type="caution">
    <text evidence="12">The sequence shown here is derived from an EMBL/GenBank/DDBJ whole genome shotgun (WGS) entry which is preliminary data.</text>
</comment>
<dbReference type="Pfam" id="PF13715">
    <property type="entry name" value="CarbopepD_reg_2"/>
    <property type="match status" value="1"/>
</dbReference>
<gene>
    <name evidence="12" type="ORF">EWE74_16970</name>
</gene>
<evidence type="ECO:0000259" key="11">
    <source>
        <dbReference type="Pfam" id="PF07715"/>
    </source>
</evidence>
<dbReference type="EMBL" id="SGIT01000004">
    <property type="protein sequence ID" value="RZF58311.1"/>
    <property type="molecule type" value="Genomic_DNA"/>
</dbReference>
<feature type="domain" description="TonB-dependent receptor-like beta-barrel" evidence="10">
    <location>
        <begin position="442"/>
        <end position="992"/>
    </location>
</feature>
<dbReference type="InterPro" id="IPR008969">
    <property type="entry name" value="CarboxyPept-like_regulatory"/>
</dbReference>
<dbReference type="NCBIfam" id="TIGR04056">
    <property type="entry name" value="OMP_RagA_SusC"/>
    <property type="match status" value="1"/>
</dbReference>
<keyword evidence="5 9" id="KW-0798">TonB box</keyword>
<dbReference type="AlphaFoldDB" id="A0A4Q6XEQ8"/>
<organism evidence="12 13">
    <name type="scientific">Sphingobacterium corticibacterium</name>
    <dbReference type="NCBI Taxonomy" id="2484746"/>
    <lineage>
        <taxon>Bacteria</taxon>
        <taxon>Pseudomonadati</taxon>
        <taxon>Bacteroidota</taxon>
        <taxon>Sphingobacteriia</taxon>
        <taxon>Sphingobacteriales</taxon>
        <taxon>Sphingobacteriaceae</taxon>
        <taxon>Sphingobacterium</taxon>
    </lineage>
</organism>